<accession>T1KLM1</accession>
<dbReference type="Gene3D" id="3.80.10.10">
    <property type="entry name" value="Ribonuclease Inhibitor"/>
    <property type="match status" value="2"/>
</dbReference>
<organism evidence="2 3">
    <name type="scientific">Tetranychus urticae</name>
    <name type="common">Two-spotted spider mite</name>
    <dbReference type="NCBI Taxonomy" id="32264"/>
    <lineage>
        <taxon>Eukaryota</taxon>
        <taxon>Metazoa</taxon>
        <taxon>Ecdysozoa</taxon>
        <taxon>Arthropoda</taxon>
        <taxon>Chelicerata</taxon>
        <taxon>Arachnida</taxon>
        <taxon>Acari</taxon>
        <taxon>Acariformes</taxon>
        <taxon>Trombidiformes</taxon>
        <taxon>Prostigmata</taxon>
        <taxon>Eleutherengona</taxon>
        <taxon>Raphignathae</taxon>
        <taxon>Tetranychoidea</taxon>
        <taxon>Tetranychidae</taxon>
        <taxon>Tetranychus</taxon>
    </lineage>
</organism>
<dbReference type="OMA" id="MRFPNKQ"/>
<evidence type="ECO:0000256" key="1">
    <source>
        <dbReference type="ARBA" id="ARBA00022729"/>
    </source>
</evidence>
<dbReference type="OrthoDB" id="5855206at2759"/>
<dbReference type="SUPFAM" id="SSF54236">
    <property type="entry name" value="Ubiquitin-like"/>
    <property type="match status" value="1"/>
</dbReference>
<evidence type="ECO:0000313" key="3">
    <source>
        <dbReference type="Proteomes" id="UP000015104"/>
    </source>
</evidence>
<evidence type="ECO:0008006" key="4">
    <source>
        <dbReference type="Google" id="ProtNLM"/>
    </source>
</evidence>
<dbReference type="STRING" id="32264.T1KLM1"/>
<dbReference type="InterPro" id="IPR032675">
    <property type="entry name" value="LRR_dom_sf"/>
</dbReference>
<dbReference type="HOGENOM" id="CLU_017716_1_1_1"/>
<dbReference type="KEGG" id="tut:107365103"/>
<gene>
    <name evidence="2" type="primary">107365103</name>
</gene>
<proteinExistence type="predicted"/>
<protein>
    <recommendedName>
        <fullName evidence="4">Ubiquitin-like domain-containing protein</fullName>
    </recommendedName>
</protein>
<dbReference type="eggNOG" id="KOG2982">
    <property type="taxonomic scope" value="Eukaryota"/>
</dbReference>
<reference evidence="2" key="2">
    <citation type="submission" date="2015-06" db="UniProtKB">
        <authorList>
            <consortium name="EnsemblMetazoa"/>
        </authorList>
    </citation>
    <scope>IDENTIFICATION</scope>
</reference>
<dbReference type="PANTHER" id="PTHR24373:SF275">
    <property type="entry name" value="TIR DOMAIN-CONTAINING PROTEIN"/>
    <property type="match status" value="1"/>
</dbReference>
<dbReference type="EnsemblMetazoa" id="tetur14g02930.1">
    <property type="protein sequence ID" value="tetur14g02930.1"/>
    <property type="gene ID" value="tetur14g02930"/>
</dbReference>
<dbReference type="AlphaFoldDB" id="T1KLM1"/>
<keyword evidence="3" id="KW-1185">Reference proteome</keyword>
<name>T1KLM1_TETUR</name>
<keyword evidence="1" id="KW-0732">Signal</keyword>
<dbReference type="Proteomes" id="UP000015104">
    <property type="component" value="Unassembled WGS sequence"/>
</dbReference>
<dbReference type="EMBL" id="CAEY01000211">
    <property type="status" value="NOT_ANNOTATED_CDS"/>
    <property type="molecule type" value="Genomic_DNA"/>
</dbReference>
<reference evidence="3" key="1">
    <citation type="submission" date="2011-08" db="EMBL/GenBank/DDBJ databases">
        <authorList>
            <person name="Rombauts S."/>
        </authorList>
    </citation>
    <scope>NUCLEOTIDE SEQUENCE</scope>
    <source>
        <strain evidence="3">London</strain>
    </source>
</reference>
<dbReference type="SUPFAM" id="SSF52058">
    <property type="entry name" value="L domain-like"/>
    <property type="match status" value="1"/>
</dbReference>
<sequence>MSFVEALFKRYSDPLRDDRSNGSFQIFIVGSLSPGKSGNQLILPPSLSLNGCNIKYSGSERKIRELCANVEQLDLASNGFTGLDEIFRIVKGMPNLRFLNLSENDLSDCKINPHEPCELINMRSLVLNNTSVPFAAVQLLLDSMPNLCDLHLSLNNYTTLDIGPTKYNNIRRLYISGNPNLKSWFEISNLLDAFPSLEGLTMADCNVETIPEDLGNILPKLQTLNISNWPIKEWELLERLNNLTHLTELRCQGIQVLQAINNPDCKRQHLIARLPNIQRLNGSEISDDERLFAEKAFVRWFLANTDANKPERFYTLFDIYGKVDPLAEVDLSPPKYATIKIICTFYDTNCLPSDEDVKKEIKEMKVDLNKSVKDFKSEISSIFNLPIGKMRIFYIDHVLSEVMGPEELKFNQKKLYTYNVQDGDEFLIDQKSN</sequence>
<evidence type="ECO:0000313" key="2">
    <source>
        <dbReference type="EnsemblMetazoa" id="tetur14g02930.1"/>
    </source>
</evidence>
<dbReference type="InterPro" id="IPR050328">
    <property type="entry name" value="Dev_Immune_Receptor"/>
</dbReference>
<dbReference type="PANTHER" id="PTHR24373">
    <property type="entry name" value="SLIT RELATED LEUCINE-RICH REPEAT NEURONAL PROTEIN"/>
    <property type="match status" value="1"/>
</dbReference>
<dbReference type="InterPro" id="IPR029071">
    <property type="entry name" value="Ubiquitin-like_domsf"/>
</dbReference>